<evidence type="ECO:0000313" key="3">
    <source>
        <dbReference type="Proteomes" id="UP001595690"/>
    </source>
</evidence>
<organism evidence="2 3">
    <name type="scientific">Lentzea rhizosphaerae</name>
    <dbReference type="NCBI Taxonomy" id="2041025"/>
    <lineage>
        <taxon>Bacteria</taxon>
        <taxon>Bacillati</taxon>
        <taxon>Actinomycetota</taxon>
        <taxon>Actinomycetes</taxon>
        <taxon>Pseudonocardiales</taxon>
        <taxon>Pseudonocardiaceae</taxon>
        <taxon>Lentzea</taxon>
    </lineage>
</organism>
<name>A0ABV8CB55_9PSEU</name>
<comment type="caution">
    <text evidence="2">The sequence shown here is derived from an EMBL/GenBank/DDBJ whole genome shotgun (WGS) entry which is preliminary data.</text>
</comment>
<reference evidence="3" key="1">
    <citation type="journal article" date="2019" name="Int. J. Syst. Evol. Microbiol.">
        <title>The Global Catalogue of Microorganisms (GCM) 10K type strain sequencing project: providing services to taxonomists for standard genome sequencing and annotation.</title>
        <authorList>
            <consortium name="The Broad Institute Genomics Platform"/>
            <consortium name="The Broad Institute Genome Sequencing Center for Infectious Disease"/>
            <person name="Wu L."/>
            <person name="Ma J."/>
        </authorList>
    </citation>
    <scope>NUCLEOTIDE SEQUENCE [LARGE SCALE GENOMIC DNA]</scope>
    <source>
        <strain evidence="3">CGMCC 4.7405</strain>
    </source>
</reference>
<feature type="chain" id="PRO_5046831120" description="Lipoprotein" evidence="1">
    <location>
        <begin position="25"/>
        <end position="197"/>
    </location>
</feature>
<evidence type="ECO:0000313" key="2">
    <source>
        <dbReference type="EMBL" id="MFC3899186.1"/>
    </source>
</evidence>
<dbReference type="RefSeq" id="WP_382381255.1">
    <property type="nucleotide sequence ID" value="NZ_JBHRZI010000057.1"/>
</dbReference>
<dbReference type="PROSITE" id="PS51257">
    <property type="entry name" value="PROKAR_LIPOPROTEIN"/>
    <property type="match status" value="1"/>
</dbReference>
<evidence type="ECO:0008006" key="4">
    <source>
        <dbReference type="Google" id="ProtNLM"/>
    </source>
</evidence>
<keyword evidence="1" id="KW-0732">Signal</keyword>
<gene>
    <name evidence="2" type="ORF">ACFOWZ_47640</name>
</gene>
<accession>A0ABV8CB55</accession>
<keyword evidence="3" id="KW-1185">Reference proteome</keyword>
<dbReference type="EMBL" id="JBHRZI010000057">
    <property type="protein sequence ID" value="MFC3899186.1"/>
    <property type="molecule type" value="Genomic_DNA"/>
</dbReference>
<sequence>MKRSIVLVAIAAAFGLTACTSTPASEQNAAPVTQQPSTTAPSTSVVTEVVTTTVTNPPAPQAVAKVDNRLGYGAIKLGMTLEELRAAGLTDLAWEDFSHGCAADDKIAVSKKKGVERITLPAEARTSKGIGVGSTFAEVKRAYPSASEYRAGWSARVGDNAIYAFTGSAELDHFADTDEVFAIKIGAIDTDCAMAYL</sequence>
<proteinExistence type="predicted"/>
<dbReference type="Proteomes" id="UP001595690">
    <property type="component" value="Unassembled WGS sequence"/>
</dbReference>
<feature type="signal peptide" evidence="1">
    <location>
        <begin position="1"/>
        <end position="24"/>
    </location>
</feature>
<evidence type="ECO:0000256" key="1">
    <source>
        <dbReference type="SAM" id="SignalP"/>
    </source>
</evidence>
<protein>
    <recommendedName>
        <fullName evidence="4">Lipoprotein</fullName>
    </recommendedName>
</protein>